<protein>
    <submittedName>
        <fullName evidence="2">Uncharacterized protein</fullName>
    </submittedName>
</protein>
<sequence>MSTTKDIVESIKKDISDLKTNVKETLLEFTELLDAIVADKSTVLVQVEKTSDLIADQSSSIGDLKYQIETVGSKVDAFSMNYAQSSVREGTAEKITKKQKKAKKAKTVKDSPKKSPDPEDKPIIDEKVIEVAIITEASEEEAPEEVAPKEEASEEEAPEHPLPEGEFENRKTMFYECFHTYFMDVLLGFAESTEHIQELFEKIKGGDDVDLTNTTEVTEFLCDMKLKKRERIAKSLWKYMNSDKETFGSLLKHVKETWKLVTSKK</sequence>
<feature type="compositionally biased region" description="Basic and acidic residues" evidence="1">
    <location>
        <begin position="107"/>
        <end position="122"/>
    </location>
</feature>
<organism evidence="2">
    <name type="scientific">viral metagenome</name>
    <dbReference type="NCBI Taxonomy" id="1070528"/>
    <lineage>
        <taxon>unclassified sequences</taxon>
        <taxon>metagenomes</taxon>
        <taxon>organismal metagenomes</taxon>
    </lineage>
</organism>
<feature type="compositionally biased region" description="Basic residues" evidence="1">
    <location>
        <begin position="97"/>
        <end position="106"/>
    </location>
</feature>
<feature type="region of interest" description="Disordered" evidence="1">
    <location>
        <begin position="137"/>
        <end position="166"/>
    </location>
</feature>
<accession>A0A6C0IUK3</accession>
<dbReference type="AlphaFoldDB" id="A0A6C0IUK3"/>
<reference evidence="2" key="1">
    <citation type="journal article" date="2020" name="Nature">
        <title>Giant virus diversity and host interactions through global metagenomics.</title>
        <authorList>
            <person name="Schulz F."/>
            <person name="Roux S."/>
            <person name="Paez-Espino D."/>
            <person name="Jungbluth S."/>
            <person name="Walsh D.A."/>
            <person name="Denef V.J."/>
            <person name="McMahon K.D."/>
            <person name="Konstantinidis K.T."/>
            <person name="Eloe-Fadrosh E.A."/>
            <person name="Kyrpides N.C."/>
            <person name="Woyke T."/>
        </authorList>
    </citation>
    <scope>NUCLEOTIDE SEQUENCE</scope>
    <source>
        <strain evidence="2">GVMAG-M-3300024336-7</strain>
    </source>
</reference>
<name>A0A6C0IUK3_9ZZZZ</name>
<evidence type="ECO:0000256" key="1">
    <source>
        <dbReference type="SAM" id="MobiDB-lite"/>
    </source>
</evidence>
<dbReference type="EMBL" id="MN740267">
    <property type="protein sequence ID" value="QHT96762.1"/>
    <property type="molecule type" value="Genomic_DNA"/>
</dbReference>
<evidence type="ECO:0000313" key="2">
    <source>
        <dbReference type="EMBL" id="QHT96762.1"/>
    </source>
</evidence>
<feature type="region of interest" description="Disordered" evidence="1">
    <location>
        <begin position="89"/>
        <end position="122"/>
    </location>
</feature>
<proteinExistence type="predicted"/>